<dbReference type="PANTHER" id="PTHR30055:SF234">
    <property type="entry name" value="HTH-TYPE TRANSCRIPTIONAL REGULATOR BETI"/>
    <property type="match status" value="1"/>
</dbReference>
<proteinExistence type="predicted"/>
<dbReference type="Pfam" id="PF00440">
    <property type="entry name" value="TetR_N"/>
    <property type="match status" value="1"/>
</dbReference>
<evidence type="ECO:0000256" key="1">
    <source>
        <dbReference type="ARBA" id="ARBA00023015"/>
    </source>
</evidence>
<keyword evidence="2 4" id="KW-0238">DNA-binding</keyword>
<name>A0A0K2RZR1_9MICC</name>
<dbReference type="GO" id="GO:0003700">
    <property type="term" value="F:DNA-binding transcription factor activity"/>
    <property type="evidence" value="ECO:0007669"/>
    <property type="project" value="TreeGrafter"/>
</dbReference>
<evidence type="ECO:0000313" key="7">
    <source>
        <dbReference type="Proteomes" id="UP000066203"/>
    </source>
</evidence>
<dbReference type="SUPFAM" id="SSF46689">
    <property type="entry name" value="Homeodomain-like"/>
    <property type="match status" value="1"/>
</dbReference>
<sequence>MPRLTEATKAARRAQIIEAAIACFIERGYTNTSMSDIIKASGLSSGSIYSHFTGKEDILISAINERLTSIKALYAALPEGAGPQDILETIHTNQMINENFSAMLRIRLESLHAPEIAKATADTIPLLQGIIIKALTPWAAEQLRVLHEINPDPTRRTPKQEALIADYARDHADAFMMVFQGYMLRSFIGSAEEKDRLYRVALALLPE</sequence>
<evidence type="ECO:0000313" key="6">
    <source>
        <dbReference type="EMBL" id="BAS20077.1"/>
    </source>
</evidence>
<dbReference type="RefSeq" id="WP_060824175.1">
    <property type="nucleotide sequence ID" value="NZ_AP014938.1"/>
</dbReference>
<feature type="domain" description="HTH tetR-type" evidence="5">
    <location>
        <begin position="10"/>
        <end position="70"/>
    </location>
</feature>
<evidence type="ECO:0000259" key="5">
    <source>
        <dbReference type="PROSITE" id="PS50977"/>
    </source>
</evidence>
<dbReference type="InterPro" id="IPR001647">
    <property type="entry name" value="HTH_TetR"/>
</dbReference>
<dbReference type="InterPro" id="IPR050109">
    <property type="entry name" value="HTH-type_TetR-like_transc_reg"/>
</dbReference>
<evidence type="ECO:0000256" key="4">
    <source>
        <dbReference type="PROSITE-ProRule" id="PRU00335"/>
    </source>
</evidence>
<dbReference type="PROSITE" id="PS50977">
    <property type="entry name" value="HTH_TETR_2"/>
    <property type="match status" value="1"/>
</dbReference>
<keyword evidence="3" id="KW-0804">Transcription</keyword>
<dbReference type="InterPro" id="IPR023772">
    <property type="entry name" value="DNA-bd_HTH_TetR-type_CS"/>
</dbReference>
<dbReference type="PRINTS" id="PR00455">
    <property type="entry name" value="HTHTETR"/>
</dbReference>
<dbReference type="PROSITE" id="PS01081">
    <property type="entry name" value="HTH_TETR_1"/>
    <property type="match status" value="1"/>
</dbReference>
<protein>
    <recommendedName>
        <fullName evidence="5">HTH tetR-type domain-containing protein</fullName>
    </recommendedName>
</protein>
<accession>A0A0K2RZR1</accession>
<dbReference type="PANTHER" id="PTHR30055">
    <property type="entry name" value="HTH-TYPE TRANSCRIPTIONAL REGULATOR RUTR"/>
    <property type="match status" value="1"/>
</dbReference>
<evidence type="ECO:0000256" key="3">
    <source>
        <dbReference type="ARBA" id="ARBA00023163"/>
    </source>
</evidence>
<feature type="DNA-binding region" description="H-T-H motif" evidence="4">
    <location>
        <begin position="33"/>
        <end position="52"/>
    </location>
</feature>
<dbReference type="InterPro" id="IPR009057">
    <property type="entry name" value="Homeodomain-like_sf"/>
</dbReference>
<dbReference type="EMBL" id="AP014938">
    <property type="protein sequence ID" value="BAS20077.1"/>
    <property type="molecule type" value="Genomic_DNA"/>
</dbReference>
<gene>
    <name evidence="6" type="ORF">RM6536_0830</name>
</gene>
<organism evidence="6">
    <name type="scientific">Rothia mucilaginosa</name>
    <dbReference type="NCBI Taxonomy" id="43675"/>
    <lineage>
        <taxon>Bacteria</taxon>
        <taxon>Bacillati</taxon>
        <taxon>Actinomycetota</taxon>
        <taxon>Actinomycetes</taxon>
        <taxon>Micrococcales</taxon>
        <taxon>Micrococcaceae</taxon>
        <taxon>Rothia</taxon>
    </lineage>
</organism>
<evidence type="ECO:0000256" key="2">
    <source>
        <dbReference type="ARBA" id="ARBA00023125"/>
    </source>
</evidence>
<dbReference type="Proteomes" id="UP000066203">
    <property type="component" value="Chromosome"/>
</dbReference>
<dbReference type="AlphaFoldDB" id="A0A0K2RZR1"/>
<dbReference type="GO" id="GO:0000976">
    <property type="term" value="F:transcription cis-regulatory region binding"/>
    <property type="evidence" value="ECO:0007669"/>
    <property type="project" value="TreeGrafter"/>
</dbReference>
<keyword evidence="1" id="KW-0805">Transcription regulation</keyword>
<dbReference type="Gene3D" id="1.10.357.10">
    <property type="entry name" value="Tetracycline Repressor, domain 2"/>
    <property type="match status" value="1"/>
</dbReference>
<reference evidence="7" key="1">
    <citation type="submission" date="2015-08" db="EMBL/GenBank/DDBJ databases">
        <title>Complete genome sequence of Rothia mucilaginosa strain NUM-Rm6536.</title>
        <authorList>
            <person name="Nambu T."/>
        </authorList>
    </citation>
    <scope>NUCLEOTIDE SEQUENCE [LARGE SCALE GENOMIC DNA]</scope>
    <source>
        <strain evidence="7">NUM-Rm6536</strain>
    </source>
</reference>
<dbReference type="PATRIC" id="fig|43675.28.peg.846"/>